<proteinExistence type="predicted"/>
<protein>
    <submittedName>
        <fullName evidence="1">Uncharacterized protein</fullName>
    </submittedName>
</protein>
<organism evidence="1 2">
    <name type="scientific">Zestosphaera tikiterensis</name>
    <dbReference type="NCBI Taxonomy" id="1973259"/>
    <lineage>
        <taxon>Archaea</taxon>
        <taxon>Thermoproteota</taxon>
        <taxon>Thermoprotei</taxon>
        <taxon>Desulfurococcales</taxon>
        <taxon>Desulfurococcaceae</taxon>
        <taxon>Zestosphaera</taxon>
    </lineage>
</organism>
<dbReference type="Proteomes" id="UP000244093">
    <property type="component" value="Unassembled WGS sequence"/>
</dbReference>
<sequence>MSNQNAELDFQPPDPENLLLDKRVGKANWRSDPMSRFLELTPRKANSFVSVNLHSESRKQSPNLQQKAK</sequence>
<evidence type="ECO:0000313" key="2">
    <source>
        <dbReference type="Proteomes" id="UP000244093"/>
    </source>
</evidence>
<evidence type="ECO:0000313" key="1">
    <source>
        <dbReference type="EMBL" id="PUA31931.1"/>
    </source>
</evidence>
<gene>
    <name evidence="1" type="ORF">B7O98_08055</name>
</gene>
<dbReference type="AlphaFoldDB" id="A0A2R7Y310"/>
<reference evidence="1 2" key="1">
    <citation type="journal article" date="2018" name="Syst. Appl. Microbiol.">
        <title>A new symbiotic nanoarchaeote (Candidatus Nanoclepta minutus) and its host (Zestosphaera tikiterensis gen. nov., sp. nov.) from a New Zealand hot spring.</title>
        <authorList>
            <person name="St John E."/>
            <person name="Liu Y."/>
            <person name="Podar M."/>
            <person name="Stott M.B."/>
            <person name="Meneghin J."/>
            <person name="Chen Z."/>
            <person name="Lagutin K."/>
            <person name="Mitchell K."/>
            <person name="Reysenbach A.L."/>
        </authorList>
    </citation>
    <scope>NUCLEOTIDE SEQUENCE [LARGE SCALE GENOMIC DNA]</scope>
    <source>
        <strain evidence="1">NZ3</strain>
    </source>
</reference>
<accession>A0A2R7Y310</accession>
<comment type="caution">
    <text evidence="1">The sequence shown here is derived from an EMBL/GenBank/DDBJ whole genome shotgun (WGS) entry which is preliminary data.</text>
</comment>
<dbReference type="EMBL" id="NBVN01000005">
    <property type="protein sequence ID" value="PUA31931.1"/>
    <property type="molecule type" value="Genomic_DNA"/>
</dbReference>
<name>A0A2R7Y310_9CREN</name>